<dbReference type="EMBL" id="AP024450">
    <property type="protein sequence ID" value="BCS29947.1"/>
    <property type="molecule type" value="Genomic_DNA"/>
</dbReference>
<gene>
    <name evidence="3" type="ORF">APUU_80250S</name>
</gene>
<feature type="compositionally biased region" description="Polar residues" evidence="1">
    <location>
        <begin position="234"/>
        <end position="247"/>
    </location>
</feature>
<proteinExistence type="predicted"/>
<evidence type="ECO:0008006" key="5">
    <source>
        <dbReference type="Google" id="ProtNLM"/>
    </source>
</evidence>
<keyword evidence="4" id="KW-1185">Reference proteome</keyword>
<protein>
    <recommendedName>
        <fullName evidence="5">GPI anchored protein</fullName>
    </recommendedName>
</protein>
<name>A0A7R7XY94_9EURO</name>
<evidence type="ECO:0000256" key="2">
    <source>
        <dbReference type="SAM" id="SignalP"/>
    </source>
</evidence>
<dbReference type="KEGG" id="apuu:APUU_80250S"/>
<reference evidence="3" key="2">
    <citation type="submission" date="2021-02" db="EMBL/GenBank/DDBJ databases">
        <title>Aspergillus puulaauensis MK2 genome sequence.</title>
        <authorList>
            <person name="Futagami T."/>
            <person name="Mori K."/>
            <person name="Kadooka C."/>
            <person name="Tanaka T."/>
        </authorList>
    </citation>
    <scope>NUCLEOTIDE SEQUENCE</scope>
    <source>
        <strain evidence="3">MK2</strain>
    </source>
</reference>
<keyword evidence="2" id="KW-0732">Signal</keyword>
<evidence type="ECO:0000313" key="4">
    <source>
        <dbReference type="Proteomes" id="UP000654913"/>
    </source>
</evidence>
<dbReference type="GeneID" id="64979944"/>
<feature type="region of interest" description="Disordered" evidence="1">
    <location>
        <begin position="84"/>
        <end position="265"/>
    </location>
</feature>
<feature type="signal peptide" evidence="2">
    <location>
        <begin position="1"/>
        <end position="22"/>
    </location>
</feature>
<organism evidence="3 4">
    <name type="scientific">Aspergillus puulaauensis</name>
    <dbReference type="NCBI Taxonomy" id="1220207"/>
    <lineage>
        <taxon>Eukaryota</taxon>
        <taxon>Fungi</taxon>
        <taxon>Dikarya</taxon>
        <taxon>Ascomycota</taxon>
        <taxon>Pezizomycotina</taxon>
        <taxon>Eurotiomycetes</taxon>
        <taxon>Eurotiomycetidae</taxon>
        <taxon>Eurotiales</taxon>
        <taxon>Aspergillaceae</taxon>
        <taxon>Aspergillus</taxon>
    </lineage>
</organism>
<evidence type="ECO:0000313" key="3">
    <source>
        <dbReference type="EMBL" id="BCS29947.1"/>
    </source>
</evidence>
<dbReference type="OrthoDB" id="4510264at2759"/>
<reference evidence="3" key="1">
    <citation type="submission" date="2021-01" db="EMBL/GenBank/DDBJ databases">
        <authorList>
            <consortium name="Aspergillus puulaauensis MK2 genome sequencing consortium"/>
            <person name="Kazuki M."/>
            <person name="Futagami T."/>
        </authorList>
    </citation>
    <scope>NUCLEOTIDE SEQUENCE</scope>
    <source>
        <strain evidence="3">MK2</strain>
    </source>
</reference>
<feature type="compositionally biased region" description="Low complexity" evidence="1">
    <location>
        <begin position="92"/>
        <end position="227"/>
    </location>
</feature>
<feature type="chain" id="PRO_5030690076" description="GPI anchored protein" evidence="2">
    <location>
        <begin position="23"/>
        <end position="288"/>
    </location>
</feature>
<dbReference type="RefSeq" id="XP_041562133.1">
    <property type="nucleotide sequence ID" value="XM_041696509.1"/>
</dbReference>
<sequence length="288" mass="29802">MAIMNRLLQLLCVSLIASSTVAAPAPERPKLERGTVSRVEVREFIEHIDRDAVQSLVEKLRTARADLKDRDFALSNGLSFVKRQDVSPGASDTVTDGPTSTETETTDPPSSTTESDTNTDTSSQTDTEPTSSEPEPTSTDTPPTTTSTDEPTSSTDEPTSGPTSTSEPTSTDTPTSPTSSDPTSSTSTTEPTSTETSSTIEPTSSEEPTTTTESTSSSSISTFTSTDANGDLVTVTSTAVVNPTQGPDDNGTETGPEPGLQTNGASASGYARELFVMMGGAAVAVAVI</sequence>
<evidence type="ECO:0000256" key="1">
    <source>
        <dbReference type="SAM" id="MobiDB-lite"/>
    </source>
</evidence>
<accession>A0A7R7XY94</accession>
<dbReference type="AlphaFoldDB" id="A0A7R7XY94"/>
<dbReference type="Proteomes" id="UP000654913">
    <property type="component" value="Chromosome 8"/>
</dbReference>